<dbReference type="EMBL" id="JAXCLA010000004">
    <property type="protein sequence ID" value="MDY0745878.1"/>
    <property type="molecule type" value="Genomic_DNA"/>
</dbReference>
<evidence type="ECO:0000256" key="1">
    <source>
        <dbReference type="SAM" id="Phobius"/>
    </source>
</evidence>
<dbReference type="Pfam" id="PF12412">
    <property type="entry name" value="DUF3667"/>
    <property type="match status" value="1"/>
</dbReference>
<sequence>MSAAHDAHAAAAPYCLNCHYTLSAPRPRHCGHCGQETDLHPPSMHEFVHEYVGHYVALEGPLWRTLWALIALPGRLTREYFAGRRRRYVLPLRIYLTASFIFFAGNHFIGTEAEQTPDREIGAVVQGAPNSPKESIEVLADEMKPCLKDRSTCGWVDYQFVSAMERIKHTSMRALWQRLVALQPYAMLLMQPVFAALLLLMFAGSGRPYAEHFVFSLHMHAFWFLALLLANAIGSSDIIQFYAFGHGLAALRTVYERGWWGSIWRGLLLALLYLTLLLMAEIGWLIVAALTSH</sequence>
<name>A0ABU5DJG4_9BURK</name>
<dbReference type="Proteomes" id="UP001285263">
    <property type="component" value="Unassembled WGS sequence"/>
</dbReference>
<keyword evidence="1" id="KW-0472">Membrane</keyword>
<protein>
    <submittedName>
        <fullName evidence="2">DUF3667 domain-containing protein</fullName>
    </submittedName>
</protein>
<evidence type="ECO:0000313" key="3">
    <source>
        <dbReference type="Proteomes" id="UP001285263"/>
    </source>
</evidence>
<gene>
    <name evidence="2" type="ORF">SNE35_15260</name>
</gene>
<feature type="transmembrane region" description="Helical" evidence="1">
    <location>
        <begin position="267"/>
        <end position="290"/>
    </location>
</feature>
<proteinExistence type="predicted"/>
<keyword evidence="1" id="KW-1133">Transmembrane helix</keyword>
<keyword evidence="3" id="KW-1185">Reference proteome</keyword>
<reference evidence="2 3" key="1">
    <citation type="submission" date="2023-11" db="EMBL/GenBank/DDBJ databases">
        <title>Paucibacter sp. nov., isolated from fresh soil in Korea.</title>
        <authorList>
            <person name="Le N.T.T."/>
        </authorList>
    </citation>
    <scope>NUCLEOTIDE SEQUENCE [LARGE SCALE GENOMIC DNA]</scope>
    <source>
        <strain evidence="2 3">R3-3</strain>
    </source>
</reference>
<accession>A0ABU5DJG4</accession>
<evidence type="ECO:0000313" key="2">
    <source>
        <dbReference type="EMBL" id="MDY0745878.1"/>
    </source>
</evidence>
<organism evidence="2 3">
    <name type="scientific">Roseateles agri</name>
    <dbReference type="NCBI Taxonomy" id="3098619"/>
    <lineage>
        <taxon>Bacteria</taxon>
        <taxon>Pseudomonadati</taxon>
        <taxon>Pseudomonadota</taxon>
        <taxon>Betaproteobacteria</taxon>
        <taxon>Burkholderiales</taxon>
        <taxon>Sphaerotilaceae</taxon>
        <taxon>Roseateles</taxon>
    </lineage>
</organism>
<keyword evidence="1" id="KW-0812">Transmembrane</keyword>
<dbReference type="RefSeq" id="WP_320423769.1">
    <property type="nucleotide sequence ID" value="NZ_JAXCLA010000004.1"/>
</dbReference>
<comment type="caution">
    <text evidence="2">The sequence shown here is derived from an EMBL/GenBank/DDBJ whole genome shotgun (WGS) entry which is preliminary data.</text>
</comment>
<feature type="transmembrane region" description="Helical" evidence="1">
    <location>
        <begin position="182"/>
        <end position="201"/>
    </location>
</feature>
<dbReference type="InterPro" id="IPR022134">
    <property type="entry name" value="DUF3667"/>
</dbReference>